<dbReference type="GO" id="GO:0004222">
    <property type="term" value="F:metalloendopeptidase activity"/>
    <property type="evidence" value="ECO:0007669"/>
    <property type="project" value="InterPro"/>
</dbReference>
<dbReference type="Pfam" id="PF16491">
    <property type="entry name" value="Peptidase_M48_N"/>
    <property type="match status" value="1"/>
</dbReference>
<organism evidence="17 18">
    <name type="scientific">Parasutterella muris</name>
    <dbReference type="NCBI Taxonomy" id="2565572"/>
    <lineage>
        <taxon>Bacteria</taxon>
        <taxon>Pseudomonadati</taxon>
        <taxon>Pseudomonadota</taxon>
        <taxon>Betaproteobacteria</taxon>
        <taxon>Burkholderiales</taxon>
        <taxon>Sutterellaceae</taxon>
        <taxon>Parasutterella</taxon>
    </lineage>
</organism>
<evidence type="ECO:0000259" key="15">
    <source>
        <dbReference type="Pfam" id="PF01435"/>
    </source>
</evidence>
<dbReference type="GO" id="GO:0046872">
    <property type="term" value="F:metal ion binding"/>
    <property type="evidence" value="ECO:0007669"/>
    <property type="project" value="UniProtKB-KW"/>
</dbReference>
<dbReference type="RefSeq" id="WP_160334672.1">
    <property type="nucleotide sequence ID" value="NZ_WSRP01000007.1"/>
</dbReference>
<evidence type="ECO:0000256" key="13">
    <source>
        <dbReference type="RuleBase" id="RU003983"/>
    </source>
</evidence>
<evidence type="ECO:0000256" key="5">
    <source>
        <dbReference type="ARBA" id="ARBA00022801"/>
    </source>
</evidence>
<keyword evidence="5 13" id="KW-0378">Hydrolase</keyword>
<feature type="transmembrane region" description="Helical" evidence="14">
    <location>
        <begin position="293"/>
        <end position="312"/>
    </location>
</feature>
<evidence type="ECO:0000256" key="6">
    <source>
        <dbReference type="ARBA" id="ARBA00022824"/>
    </source>
</evidence>
<evidence type="ECO:0000256" key="1">
    <source>
        <dbReference type="ARBA" id="ARBA00004477"/>
    </source>
</evidence>
<feature type="transmembrane region" description="Helical" evidence="14">
    <location>
        <begin position="72"/>
        <end position="91"/>
    </location>
</feature>
<dbReference type="FunFam" id="3.30.2010.10:FF:000002">
    <property type="entry name" value="CAAX prenyl protease"/>
    <property type="match status" value="1"/>
</dbReference>
<feature type="transmembrane region" description="Helical" evidence="14">
    <location>
        <begin position="97"/>
        <end position="121"/>
    </location>
</feature>
<comment type="caution">
    <text evidence="17">The sequence shown here is derived from an EMBL/GenBank/DDBJ whole genome shotgun (WGS) entry which is preliminary data.</text>
</comment>
<feature type="transmembrane region" description="Helical" evidence="14">
    <location>
        <begin position="177"/>
        <end position="197"/>
    </location>
</feature>
<evidence type="ECO:0000256" key="8">
    <source>
        <dbReference type="ARBA" id="ARBA00022989"/>
    </source>
</evidence>
<evidence type="ECO:0000256" key="7">
    <source>
        <dbReference type="ARBA" id="ARBA00022833"/>
    </source>
</evidence>
<keyword evidence="2 13" id="KW-0645">Protease</keyword>
<sequence length="426" mass="47870">MNYSSAFETLFLFFLFGGFALKYYLDCREIRCIRENRGKVPEAFAEKITLEAHQKAADYSIENVRFGELSRLVSLGLTLILTVGGLLQIIYLMTTGWLGNTILAQVVIILLIGFISGLIDLPFSWYQTFKIEAKYGFNTTTPARFIKDTLMSAALSIVLGVPIVSLILWLWNVSGPYWWVWAWAAYMLFNVIILWLYPAVIAPLFNKFSPLPDGELKDRLESLLSRIGFSSRGLYSMDASKRSAKGNAYMTGFGKNKRIVLFDTLMNKLTPEETETVLAHELGHYKLNHIYKMLAFSCVFSLLFFWLLSVLADCQWFYEGLGVNLIQGASHGTALVLFSIAVPVFMFPLAPLSSYFSRKHEFEADAFAVKYSNGHALISALVKLFSDNASTLTPDPVYSAFYSSHPDAAIRIQAIEEAEKAKAASH</sequence>
<evidence type="ECO:0000256" key="11">
    <source>
        <dbReference type="PIRSR" id="PIRSR627057-1"/>
    </source>
</evidence>
<gene>
    <name evidence="17" type="ORF">E5987_03325</name>
</gene>
<dbReference type="CDD" id="cd07343">
    <property type="entry name" value="M48A_Zmpste24p_like"/>
    <property type="match status" value="1"/>
</dbReference>
<feature type="active site" description="Proton donor" evidence="11">
    <location>
        <position position="365"/>
    </location>
</feature>
<evidence type="ECO:0000256" key="14">
    <source>
        <dbReference type="SAM" id="Phobius"/>
    </source>
</evidence>
<feature type="domain" description="Peptidase M48" evidence="15">
    <location>
        <begin position="211"/>
        <end position="418"/>
    </location>
</feature>
<feature type="transmembrane region" description="Helical" evidence="14">
    <location>
        <begin position="150"/>
        <end position="171"/>
    </location>
</feature>
<keyword evidence="3 14" id="KW-0812">Transmembrane</keyword>
<dbReference type="Gene3D" id="3.30.2010.10">
    <property type="entry name" value="Metalloproteases ('zincins'), catalytic domain"/>
    <property type="match status" value="1"/>
</dbReference>
<dbReference type="InterPro" id="IPR027057">
    <property type="entry name" value="CAXX_Prtase_1"/>
</dbReference>
<evidence type="ECO:0000256" key="12">
    <source>
        <dbReference type="PIRSR" id="PIRSR627057-2"/>
    </source>
</evidence>
<evidence type="ECO:0000256" key="9">
    <source>
        <dbReference type="ARBA" id="ARBA00023049"/>
    </source>
</evidence>
<feature type="binding site" evidence="12">
    <location>
        <position position="361"/>
    </location>
    <ligand>
        <name>Zn(2+)</name>
        <dbReference type="ChEBI" id="CHEBI:29105"/>
        <note>catalytic</note>
    </ligand>
</feature>
<comment type="similarity">
    <text evidence="13">Belongs to the peptidase M48 family.</text>
</comment>
<keyword evidence="7 12" id="KW-0862">Zinc</keyword>
<keyword evidence="18" id="KW-1185">Reference proteome</keyword>
<dbReference type="GO" id="GO:0071586">
    <property type="term" value="P:CAAX-box protein processing"/>
    <property type="evidence" value="ECO:0007669"/>
    <property type="project" value="InterPro"/>
</dbReference>
<feature type="active site" evidence="11">
    <location>
        <position position="281"/>
    </location>
</feature>
<feature type="binding site" evidence="12">
    <location>
        <position position="280"/>
    </location>
    <ligand>
        <name>Zn(2+)</name>
        <dbReference type="ChEBI" id="CHEBI:29105"/>
        <note>catalytic</note>
    </ligand>
</feature>
<evidence type="ECO:0000313" key="18">
    <source>
        <dbReference type="Proteomes" id="UP000472580"/>
    </source>
</evidence>
<dbReference type="AlphaFoldDB" id="A0A6L6YF63"/>
<comment type="subcellular location">
    <subcellularLocation>
        <location evidence="1">Endoplasmic reticulum membrane</location>
        <topology evidence="1">Multi-pass membrane protein</topology>
    </subcellularLocation>
</comment>
<dbReference type="InterPro" id="IPR001915">
    <property type="entry name" value="Peptidase_M48"/>
</dbReference>
<keyword evidence="9 13" id="KW-0482">Metalloprotease</keyword>
<evidence type="ECO:0000256" key="2">
    <source>
        <dbReference type="ARBA" id="ARBA00022670"/>
    </source>
</evidence>
<dbReference type="Pfam" id="PF01435">
    <property type="entry name" value="Peptidase_M48"/>
    <property type="match status" value="1"/>
</dbReference>
<dbReference type="InterPro" id="IPR032456">
    <property type="entry name" value="Peptidase_M48_N"/>
</dbReference>
<keyword evidence="6" id="KW-0256">Endoplasmic reticulum</keyword>
<comment type="cofactor">
    <cofactor evidence="12 13">
        <name>Zn(2+)</name>
        <dbReference type="ChEBI" id="CHEBI:29105"/>
    </cofactor>
    <text evidence="12 13">Binds 1 zinc ion per subunit.</text>
</comment>
<dbReference type="EMBL" id="WSRP01000007">
    <property type="protein sequence ID" value="MVX56236.1"/>
    <property type="molecule type" value="Genomic_DNA"/>
</dbReference>
<proteinExistence type="inferred from homology"/>
<evidence type="ECO:0000259" key="16">
    <source>
        <dbReference type="Pfam" id="PF16491"/>
    </source>
</evidence>
<evidence type="ECO:0000313" key="17">
    <source>
        <dbReference type="EMBL" id="MVX56236.1"/>
    </source>
</evidence>
<feature type="domain" description="CAAX prenyl protease 1 N-terminal" evidence="16">
    <location>
        <begin position="30"/>
        <end position="207"/>
    </location>
</feature>
<reference evidence="17 18" key="1">
    <citation type="submission" date="2019-12" db="EMBL/GenBank/DDBJ databases">
        <title>Microbes associate with the intestines of laboratory mice.</title>
        <authorList>
            <person name="Navarre W."/>
            <person name="Wong E."/>
        </authorList>
    </citation>
    <scope>NUCLEOTIDE SEQUENCE [LARGE SCALE GENOMIC DNA]</scope>
    <source>
        <strain evidence="17 18">NM82_D38</strain>
    </source>
</reference>
<keyword evidence="10 14" id="KW-0472">Membrane</keyword>
<dbReference type="Proteomes" id="UP000472580">
    <property type="component" value="Unassembled WGS sequence"/>
</dbReference>
<dbReference type="OrthoDB" id="9781930at2"/>
<evidence type="ECO:0000256" key="10">
    <source>
        <dbReference type="ARBA" id="ARBA00023136"/>
    </source>
</evidence>
<keyword evidence="8 14" id="KW-1133">Transmembrane helix</keyword>
<protein>
    <submittedName>
        <fullName evidence="17">M48 family metalloprotease</fullName>
    </submittedName>
</protein>
<feature type="transmembrane region" description="Helical" evidence="14">
    <location>
        <begin position="332"/>
        <end position="350"/>
    </location>
</feature>
<evidence type="ECO:0000256" key="4">
    <source>
        <dbReference type="ARBA" id="ARBA00022723"/>
    </source>
</evidence>
<accession>A0A6L6YF63</accession>
<name>A0A6L6YF63_9BURK</name>
<feature type="transmembrane region" description="Helical" evidence="14">
    <location>
        <begin position="6"/>
        <end position="25"/>
    </location>
</feature>
<dbReference type="PANTHER" id="PTHR10120">
    <property type="entry name" value="CAAX PRENYL PROTEASE 1"/>
    <property type="match status" value="1"/>
</dbReference>
<keyword evidence="4 12" id="KW-0479">Metal-binding</keyword>
<feature type="binding site" evidence="12">
    <location>
        <position position="284"/>
    </location>
    <ligand>
        <name>Zn(2+)</name>
        <dbReference type="ChEBI" id="CHEBI:29105"/>
        <note>catalytic</note>
    </ligand>
</feature>
<evidence type="ECO:0000256" key="3">
    <source>
        <dbReference type="ARBA" id="ARBA00022692"/>
    </source>
</evidence>